<feature type="transmembrane region" description="Helical" evidence="7">
    <location>
        <begin position="241"/>
        <end position="261"/>
    </location>
</feature>
<protein>
    <submittedName>
        <fullName evidence="8">Na/Pi cotransporter family protein</fullName>
    </submittedName>
</protein>
<feature type="transmembrane region" description="Helical" evidence="7">
    <location>
        <begin position="79"/>
        <end position="99"/>
    </location>
</feature>
<feature type="region of interest" description="Disordered" evidence="6">
    <location>
        <begin position="534"/>
        <end position="560"/>
    </location>
</feature>
<feature type="transmembrane region" description="Helical" evidence="7">
    <location>
        <begin position="209"/>
        <end position="229"/>
    </location>
</feature>
<dbReference type="Proteomes" id="UP000626026">
    <property type="component" value="Unassembled WGS sequence"/>
</dbReference>
<organism evidence="8 9">
    <name type="scientific">Teichococcus aerophilus</name>
    <dbReference type="NCBI Taxonomy" id="1224513"/>
    <lineage>
        <taxon>Bacteria</taxon>
        <taxon>Pseudomonadati</taxon>
        <taxon>Pseudomonadota</taxon>
        <taxon>Alphaproteobacteria</taxon>
        <taxon>Acetobacterales</taxon>
        <taxon>Roseomonadaceae</taxon>
        <taxon>Roseomonas</taxon>
    </lineage>
</organism>
<evidence type="ECO:0000256" key="4">
    <source>
        <dbReference type="ARBA" id="ARBA00022989"/>
    </source>
</evidence>
<keyword evidence="5 7" id="KW-0472">Membrane</keyword>
<proteinExistence type="predicted"/>
<evidence type="ECO:0000256" key="6">
    <source>
        <dbReference type="SAM" id="MobiDB-lite"/>
    </source>
</evidence>
<evidence type="ECO:0000256" key="2">
    <source>
        <dbReference type="ARBA" id="ARBA00022475"/>
    </source>
</evidence>
<evidence type="ECO:0000256" key="3">
    <source>
        <dbReference type="ARBA" id="ARBA00022692"/>
    </source>
</evidence>
<accession>A0ABR7RL68</accession>
<gene>
    <name evidence="8" type="ORF">IBL26_09445</name>
</gene>
<dbReference type="EMBL" id="JACTVA010000012">
    <property type="protein sequence ID" value="MBC9207056.1"/>
    <property type="molecule type" value="Genomic_DNA"/>
</dbReference>
<feature type="transmembrane region" description="Helical" evidence="7">
    <location>
        <begin position="170"/>
        <end position="203"/>
    </location>
</feature>
<evidence type="ECO:0000256" key="5">
    <source>
        <dbReference type="ARBA" id="ARBA00023136"/>
    </source>
</evidence>
<comment type="subcellular location">
    <subcellularLocation>
        <location evidence="1">Cell membrane</location>
        <topology evidence="1">Multi-pass membrane protein</topology>
    </subcellularLocation>
</comment>
<comment type="caution">
    <text evidence="8">The sequence shown here is derived from an EMBL/GenBank/DDBJ whole genome shotgun (WGS) entry which is preliminary data.</text>
</comment>
<dbReference type="PANTHER" id="PTHR10010:SF46">
    <property type="entry name" value="SODIUM-DEPENDENT PHOSPHATE TRANSPORT PROTEIN 2B"/>
    <property type="match status" value="1"/>
</dbReference>
<reference evidence="8 9" key="1">
    <citation type="journal article" date="2013" name="Int. J. Syst. Evol. Microbiol.">
        <title>Roseomonas aerophila sp. nov., isolated from air.</title>
        <authorList>
            <person name="Kim S.J."/>
            <person name="Weon H.Y."/>
            <person name="Ahn J.H."/>
            <person name="Hong S.B."/>
            <person name="Seok S.J."/>
            <person name="Whang K.S."/>
            <person name="Kwon S.W."/>
        </authorList>
    </citation>
    <scope>NUCLEOTIDE SEQUENCE [LARGE SCALE GENOMIC DNA]</scope>
    <source>
        <strain evidence="8 9">NBRC 108923</strain>
    </source>
</reference>
<dbReference type="PANTHER" id="PTHR10010">
    <property type="entry name" value="SOLUTE CARRIER FAMILY 34 SODIUM PHOSPHATE , MEMBER 2-RELATED"/>
    <property type="match status" value="1"/>
</dbReference>
<feature type="transmembrane region" description="Helical" evidence="7">
    <location>
        <begin position="129"/>
        <end position="149"/>
    </location>
</feature>
<evidence type="ECO:0000313" key="8">
    <source>
        <dbReference type="EMBL" id="MBC9207056.1"/>
    </source>
</evidence>
<feature type="transmembrane region" description="Helical" evidence="7">
    <location>
        <begin position="106"/>
        <end position="123"/>
    </location>
</feature>
<keyword evidence="4 7" id="KW-1133">Transmembrane helix</keyword>
<name>A0ABR7RL68_9PROT</name>
<dbReference type="NCBIfam" id="NF037997">
    <property type="entry name" value="Na_Pi_symport"/>
    <property type="match status" value="1"/>
</dbReference>
<dbReference type="Pfam" id="PF02690">
    <property type="entry name" value="Na_Pi_cotrans"/>
    <property type="match status" value="2"/>
</dbReference>
<feature type="transmembrane region" description="Helical" evidence="7">
    <location>
        <begin position="281"/>
        <end position="300"/>
    </location>
</feature>
<evidence type="ECO:0000256" key="1">
    <source>
        <dbReference type="ARBA" id="ARBA00004651"/>
    </source>
</evidence>
<keyword evidence="3 7" id="KW-0812">Transmembrane</keyword>
<sequence>MEILAAFLGGLGLFLAGVKGVGANLQQMAGRRLRVAITKATRGDVSAALTGTLLGTLTQSSNAVTFIATSMVQAGLLPLARALPVVAWANLGTAVLVLVAALDLRLVALWLLGCAGCALAFGLDGKGRWRTALGAAFHLGLVFLGLVILKSGAAPLREAEAVRDAMALAGHALLPAFLVGALVTLVAQSSSTVTILAIALAGVGLMDGAQAGMAVCGASLGSGLSVLLLSGGLRGTARRLALFQTLFKALGAVMFAVPFLAWKLWPGLPTPWDVTDLPHQLGLLFVALQVVPALAIAPFMPLMPRLLARVAPATQEEALARPAFLYDQALEDAPTALALVQREQARLLDRLPGLLDGVRQDATPPVLPAATVSAAGVAVEQAIATFLQSLLGRGSCLEAELQRAVALDNANSLIGALRETVAELSGLLDLALRRGEDDPVGALAPALAEALHLLLSELHDAALSGDAEDVLTLRRLAADRSDMMDGLRRRVFRAGAELSAGGHDLLFRATSLFERAVWLVRRLAQGLEIGDPATRQGAPMVTAGPAEETQLPVAARSAAE</sequence>
<keyword evidence="9" id="KW-1185">Reference proteome</keyword>
<dbReference type="RefSeq" id="WP_187784225.1">
    <property type="nucleotide sequence ID" value="NZ_JACTVA010000012.1"/>
</dbReference>
<dbReference type="InterPro" id="IPR003841">
    <property type="entry name" value="Na/Pi_transpt"/>
</dbReference>
<keyword evidence="2" id="KW-1003">Cell membrane</keyword>
<evidence type="ECO:0000256" key="7">
    <source>
        <dbReference type="SAM" id="Phobius"/>
    </source>
</evidence>
<evidence type="ECO:0000313" key="9">
    <source>
        <dbReference type="Proteomes" id="UP000626026"/>
    </source>
</evidence>